<keyword evidence="1" id="KW-0472">Membrane</keyword>
<evidence type="ECO:0000256" key="1">
    <source>
        <dbReference type="SAM" id="Phobius"/>
    </source>
</evidence>
<keyword evidence="1" id="KW-0812">Transmembrane</keyword>
<comment type="caution">
    <text evidence="2">The sequence shown here is derived from an EMBL/GenBank/DDBJ whole genome shotgun (WGS) entry which is preliminary data.</text>
</comment>
<gene>
    <name evidence="2" type="ORF">NC992_09325</name>
</gene>
<reference evidence="2 3" key="1">
    <citation type="submission" date="2022-04" db="EMBL/GenBank/DDBJ databases">
        <title>Positive selection, recombination, and allopatry shape intraspecific diversity of widespread and dominant cyanobacteria.</title>
        <authorList>
            <person name="Wei J."/>
            <person name="Shu W."/>
            <person name="Hu C."/>
        </authorList>
    </citation>
    <scope>NUCLEOTIDE SEQUENCE [LARGE SCALE GENOMIC DNA]</scope>
    <source>
        <strain evidence="2 3">DQ-A4</strain>
    </source>
</reference>
<dbReference type="Pfam" id="PF07963">
    <property type="entry name" value="N_methyl"/>
    <property type="match status" value="1"/>
</dbReference>
<evidence type="ECO:0000313" key="3">
    <source>
        <dbReference type="Proteomes" id="UP001482513"/>
    </source>
</evidence>
<dbReference type="RefSeq" id="WP_190701185.1">
    <property type="nucleotide sequence ID" value="NZ_JAMPKX010000003.1"/>
</dbReference>
<feature type="transmembrane region" description="Helical" evidence="1">
    <location>
        <begin position="25"/>
        <end position="49"/>
    </location>
</feature>
<dbReference type="NCBIfam" id="TIGR02532">
    <property type="entry name" value="IV_pilin_GFxxxE"/>
    <property type="match status" value="1"/>
</dbReference>
<proteinExistence type="predicted"/>
<dbReference type="InterPro" id="IPR012902">
    <property type="entry name" value="N_methyl_site"/>
</dbReference>
<dbReference type="Proteomes" id="UP001482513">
    <property type="component" value="Unassembled WGS sequence"/>
</dbReference>
<evidence type="ECO:0000313" key="2">
    <source>
        <dbReference type="EMBL" id="MEP0947069.1"/>
    </source>
</evidence>
<keyword evidence="3" id="KW-1185">Reference proteome</keyword>
<organism evidence="2 3">
    <name type="scientific">Leptolyngbya subtilissima DQ-A4</name>
    <dbReference type="NCBI Taxonomy" id="2933933"/>
    <lineage>
        <taxon>Bacteria</taxon>
        <taxon>Bacillati</taxon>
        <taxon>Cyanobacteriota</taxon>
        <taxon>Cyanophyceae</taxon>
        <taxon>Leptolyngbyales</taxon>
        <taxon>Leptolyngbyaceae</taxon>
        <taxon>Leptolyngbya group</taxon>
        <taxon>Leptolyngbya</taxon>
    </lineage>
</organism>
<name>A0ABV0K2S0_9CYAN</name>
<sequence>MANKADMNLMLAWLLRAKQTSRRGFTLIELLVAIVVGSLIVGTMLYLVVEMLRINRREEILTQTQQDMRRAIDYITRDAGEAVYIYSTPAAVLGQLNGFPNGGEVPVLAFWRLDPLDPTNAGVRTFFNTACSAAFSGVKLNECNTLRLRQGYYTLVIYAQQQNTGNDIWGGRSRIVRYELPKYTATGLSSLTITPGYAEPTGSTNTFATWTKGTGTTPRNLSVLTDYVDNTDPNEATTGLCPTGYLQTPANANNFYACVRQGTTQVSTEDSSLTVGSNQTLIVFLRGNTAADNPALGAFSQAGRLPTLKSEVLIRGVIDKQPGL</sequence>
<keyword evidence="1" id="KW-1133">Transmembrane helix</keyword>
<protein>
    <submittedName>
        <fullName evidence="2">Prepilin-type N-terminal cleavage/methylation domain-containing protein</fullName>
    </submittedName>
</protein>
<accession>A0ABV0K2S0</accession>
<dbReference type="EMBL" id="JAMPKX010000003">
    <property type="protein sequence ID" value="MEP0947069.1"/>
    <property type="molecule type" value="Genomic_DNA"/>
</dbReference>
<dbReference type="PROSITE" id="PS00409">
    <property type="entry name" value="PROKAR_NTER_METHYL"/>
    <property type="match status" value="1"/>
</dbReference>